<evidence type="ECO:0000256" key="8">
    <source>
        <dbReference type="SAM" id="MobiDB-lite"/>
    </source>
</evidence>
<dbReference type="InterPro" id="IPR057365">
    <property type="entry name" value="URGCP"/>
</dbReference>
<evidence type="ECO:0000256" key="2">
    <source>
        <dbReference type="ARBA" id="ARBA00004496"/>
    </source>
</evidence>
<feature type="domain" description="VLIG-type G" evidence="9">
    <location>
        <begin position="543"/>
        <end position="821"/>
    </location>
</feature>
<organism evidence="10 11">
    <name type="scientific">Knipowitschia caucasica</name>
    <name type="common">Caucasian dwarf goby</name>
    <name type="synonym">Pomatoschistus caucasicus</name>
    <dbReference type="NCBI Taxonomy" id="637954"/>
    <lineage>
        <taxon>Eukaryota</taxon>
        <taxon>Metazoa</taxon>
        <taxon>Chordata</taxon>
        <taxon>Craniata</taxon>
        <taxon>Vertebrata</taxon>
        <taxon>Euteleostomi</taxon>
        <taxon>Actinopterygii</taxon>
        <taxon>Neopterygii</taxon>
        <taxon>Teleostei</taxon>
        <taxon>Neoteleostei</taxon>
        <taxon>Acanthomorphata</taxon>
        <taxon>Gobiaria</taxon>
        <taxon>Gobiiformes</taxon>
        <taxon>Gobioidei</taxon>
        <taxon>Gobiidae</taxon>
        <taxon>Gobiinae</taxon>
        <taxon>Knipowitschia</taxon>
    </lineage>
</organism>
<keyword evidence="7" id="KW-0539">Nucleus</keyword>
<dbReference type="PANTHER" id="PTHR22796:SF6">
    <property type="entry name" value="INTERFERON-INDUCED VERY LARGE GTPASE 1-RELATED"/>
    <property type="match status" value="1"/>
</dbReference>
<dbReference type="Pfam" id="PF25496">
    <property type="entry name" value="URGCP"/>
    <property type="match status" value="1"/>
</dbReference>
<keyword evidence="5" id="KW-0547">Nucleotide-binding</keyword>
<dbReference type="GO" id="GO:0005737">
    <property type="term" value="C:cytoplasm"/>
    <property type="evidence" value="ECO:0007669"/>
    <property type="project" value="UniProtKB-SubCell"/>
</dbReference>
<dbReference type="Gene3D" id="3.40.50.300">
    <property type="entry name" value="P-loop containing nucleotide triphosphate hydrolases"/>
    <property type="match status" value="1"/>
</dbReference>
<feature type="region of interest" description="Disordered" evidence="8">
    <location>
        <begin position="1"/>
        <end position="36"/>
    </location>
</feature>
<evidence type="ECO:0000256" key="3">
    <source>
        <dbReference type="ARBA" id="ARBA00006828"/>
    </source>
</evidence>
<name>A0AAV2KN06_KNICA</name>
<feature type="compositionally biased region" description="Acidic residues" evidence="8">
    <location>
        <begin position="1"/>
        <end position="11"/>
    </location>
</feature>
<gene>
    <name evidence="10" type="ORF">KC01_LOCUS18496</name>
</gene>
<evidence type="ECO:0000256" key="6">
    <source>
        <dbReference type="ARBA" id="ARBA00023134"/>
    </source>
</evidence>
<sequence>MDSDFSTEEEESSMHSLTEVDDDSDHQSTEEQHSFSVQVETRVFKVQVQVRTPDPNLKVHVHSQTADVKVQLKPSCLTEQDGHATFLAVHRKNPVQVEININPEHQEHTDALEDIVDSAERTDKSKKQQIQALLERLNLNDRLEHKLTSAELLQIGSVLKHNEDLSERKLFSVYLHQLLMLDYRARYVWTKEKGVTVSNSSPDLHPLDIQMAVFHCSDSFLKQKMVTKLSQCQYALPLLVPEPFTGDIQCPLWTFRQIQKAKVGTMMSVPICKAHTPMVFCFRLGFLSVSKSQLINTLLDDHHSTFFQRDCPGSLTKSHLLIDGVAEITWCYPAGKPTDICGKLLQDWCRINKEQYRLCGDIEKEKCKKQNELQKIREDQCQASKSDLIQIFVRHLSSLSPTEREYFLTWTQILMDTHAIENMSSVQQKYQQTWTEFLALKKAADRSSDLKCKQAELGQISSNLQSVMYGLEHIFREMEQIYEAHKSLSKPPKMEPDWSKYPELAAELMISGHPMELMDGDAGHVPLIWISSLIDQIIYKLGDKRVFVLSVLGIQGSGKTTMLNAMFGLQFAVSAGRSTRGAFMQLVKLSEEIRKDFEWDYILVVDTEGLQTLQQDGNATIQRDNELATFVVGVGNMTLVNISGENPSEMQDVLQIVVQAFMRMKKVKLSPSCAFVYNKITDVEAARENMVTKKTLQETLDQIVKLAAKEEVCDAQRFSDIIDFDVDKDVNVFKGESAAVVLAEVICEKLKASMTETVCNRTAIDIAEEMKNSYPAFNKSRLNLEKYVLRSLAEKGDFNRYMAYIENPKAHIELFIKEEVQGYIQREKKAPVLLKKNVEEISNLVRIALHQATENVKEGNVEKWLQEFHSFLRDKLNLQILSHNSGGVTNHSFLRDAIEKRLTPITEQLKSLPLDQMNEYRLQPEEILIDQLCNCCWETCPFCAAVCTNTVKNHHPEKHSVLIHRPTGIEGWHIRGTLEMVIDFCPTLAASDKKFRPQGFQDVAIPYKQYQRAGGAYADWSITPDGSKLVYWKWFICHFQKELEEYHKLKFVGQGEIPIDWRKYSREQAIESLEEIYI</sequence>
<dbReference type="EMBL" id="OZ035840">
    <property type="protein sequence ID" value="CAL1588759.1"/>
    <property type="molecule type" value="Genomic_DNA"/>
</dbReference>
<comment type="similarity">
    <text evidence="3">Belongs to the TRAFAC class dynamin-like GTPase superfamily. Very large inducible GTPase (VLIG) family.</text>
</comment>
<dbReference type="SUPFAM" id="SSF52540">
    <property type="entry name" value="P-loop containing nucleoside triphosphate hydrolases"/>
    <property type="match status" value="1"/>
</dbReference>
<evidence type="ECO:0000256" key="5">
    <source>
        <dbReference type="ARBA" id="ARBA00022741"/>
    </source>
</evidence>
<reference evidence="10 11" key="1">
    <citation type="submission" date="2024-04" db="EMBL/GenBank/DDBJ databases">
        <authorList>
            <person name="Waldvogel A.-M."/>
            <person name="Schoenle A."/>
        </authorList>
    </citation>
    <scope>NUCLEOTIDE SEQUENCE [LARGE SCALE GENOMIC DNA]</scope>
</reference>
<dbReference type="PROSITE" id="PS51717">
    <property type="entry name" value="G_VLIG"/>
    <property type="match status" value="1"/>
</dbReference>
<evidence type="ECO:0000313" key="10">
    <source>
        <dbReference type="EMBL" id="CAL1588759.1"/>
    </source>
</evidence>
<keyword evidence="11" id="KW-1185">Reference proteome</keyword>
<proteinExistence type="inferred from homology"/>
<dbReference type="GO" id="GO:0005634">
    <property type="term" value="C:nucleus"/>
    <property type="evidence" value="ECO:0007669"/>
    <property type="project" value="UniProtKB-SubCell"/>
</dbReference>
<dbReference type="Proteomes" id="UP001497482">
    <property type="component" value="Chromosome 18"/>
</dbReference>
<keyword evidence="4" id="KW-0963">Cytoplasm</keyword>
<dbReference type="InterPro" id="IPR030383">
    <property type="entry name" value="G_VLIG_dom"/>
</dbReference>
<evidence type="ECO:0000256" key="4">
    <source>
        <dbReference type="ARBA" id="ARBA00022490"/>
    </source>
</evidence>
<dbReference type="PANTHER" id="PTHR22796">
    <property type="entry name" value="URG4-RELATED"/>
    <property type="match status" value="1"/>
</dbReference>
<dbReference type="GO" id="GO:0005525">
    <property type="term" value="F:GTP binding"/>
    <property type="evidence" value="ECO:0007669"/>
    <property type="project" value="UniProtKB-KW"/>
</dbReference>
<keyword evidence="6" id="KW-0342">GTP-binding</keyword>
<evidence type="ECO:0000256" key="1">
    <source>
        <dbReference type="ARBA" id="ARBA00004123"/>
    </source>
</evidence>
<comment type="subcellular location">
    <subcellularLocation>
        <location evidence="2">Cytoplasm</location>
    </subcellularLocation>
    <subcellularLocation>
        <location evidence="1">Nucleus</location>
    </subcellularLocation>
</comment>
<dbReference type="AlphaFoldDB" id="A0AAV2KN06"/>
<accession>A0AAV2KN06</accession>
<evidence type="ECO:0000256" key="7">
    <source>
        <dbReference type="ARBA" id="ARBA00023242"/>
    </source>
</evidence>
<dbReference type="InterPro" id="IPR027417">
    <property type="entry name" value="P-loop_NTPase"/>
</dbReference>
<evidence type="ECO:0000259" key="9">
    <source>
        <dbReference type="PROSITE" id="PS51717"/>
    </source>
</evidence>
<protein>
    <recommendedName>
        <fullName evidence="9">VLIG-type G domain-containing protein</fullName>
    </recommendedName>
</protein>
<evidence type="ECO:0000313" key="11">
    <source>
        <dbReference type="Proteomes" id="UP001497482"/>
    </source>
</evidence>
<dbReference type="Pfam" id="PF25683">
    <property type="entry name" value="URGCP_GTPase"/>
    <property type="match status" value="1"/>
</dbReference>